<feature type="coiled-coil region" evidence="3">
    <location>
        <begin position="247"/>
        <end position="274"/>
    </location>
</feature>
<keyword evidence="6" id="KW-1185">Reference proteome</keyword>
<dbReference type="OrthoDB" id="9813903at2"/>
<comment type="caution">
    <text evidence="5">The sequence shown here is derived from an EMBL/GenBank/DDBJ whole genome shotgun (WGS) entry which is preliminary data.</text>
</comment>
<dbReference type="CDD" id="cd01949">
    <property type="entry name" value="GGDEF"/>
    <property type="match status" value="1"/>
</dbReference>
<dbReference type="Gene3D" id="3.30.70.270">
    <property type="match status" value="1"/>
</dbReference>
<dbReference type="InterPro" id="IPR050469">
    <property type="entry name" value="Diguanylate_Cyclase"/>
</dbReference>
<dbReference type="Proteomes" id="UP000295443">
    <property type="component" value="Unassembled WGS sequence"/>
</dbReference>
<dbReference type="PANTHER" id="PTHR45138">
    <property type="entry name" value="REGULATORY COMPONENTS OF SENSORY TRANSDUCTION SYSTEM"/>
    <property type="match status" value="1"/>
</dbReference>
<dbReference type="InterPro" id="IPR029787">
    <property type="entry name" value="Nucleotide_cyclase"/>
</dbReference>
<dbReference type="EMBL" id="SJZB01000040">
    <property type="protein sequence ID" value="TCJ13202.1"/>
    <property type="molecule type" value="Genomic_DNA"/>
</dbReference>
<proteinExistence type="predicted"/>
<dbReference type="GO" id="GO:0052621">
    <property type="term" value="F:diguanylate cyclase activity"/>
    <property type="evidence" value="ECO:0007669"/>
    <property type="project" value="UniProtKB-EC"/>
</dbReference>
<feature type="coiled-coil region" evidence="3">
    <location>
        <begin position="334"/>
        <end position="361"/>
    </location>
</feature>
<gene>
    <name evidence="5" type="ORF">EZJ19_10665</name>
</gene>
<reference evidence="5 6" key="1">
    <citation type="submission" date="2019-03" db="EMBL/GenBank/DDBJ databases">
        <title>Genome sequence of Thiobacillaceae bacterium LSR1, a sulfur-oxidizing bacterium isolated from freshwater sediment.</title>
        <authorList>
            <person name="Li S."/>
        </authorList>
    </citation>
    <scope>NUCLEOTIDE SEQUENCE [LARGE SCALE GENOMIC DNA]</scope>
    <source>
        <strain evidence="5 6">LSR1</strain>
    </source>
</reference>
<dbReference type="Pfam" id="PF00990">
    <property type="entry name" value="GGDEF"/>
    <property type="match status" value="1"/>
</dbReference>
<dbReference type="SMART" id="SM00267">
    <property type="entry name" value="GGDEF"/>
    <property type="match status" value="1"/>
</dbReference>
<protein>
    <recommendedName>
        <fullName evidence="1">diguanylate cyclase</fullName>
        <ecNumber evidence="1">2.7.7.65</ecNumber>
    </recommendedName>
</protein>
<comment type="catalytic activity">
    <reaction evidence="2">
        <text>2 GTP = 3',3'-c-di-GMP + 2 diphosphate</text>
        <dbReference type="Rhea" id="RHEA:24898"/>
        <dbReference type="ChEBI" id="CHEBI:33019"/>
        <dbReference type="ChEBI" id="CHEBI:37565"/>
        <dbReference type="ChEBI" id="CHEBI:58805"/>
        <dbReference type="EC" id="2.7.7.65"/>
    </reaction>
</comment>
<dbReference type="SUPFAM" id="SSF55073">
    <property type="entry name" value="Nucleotide cyclase"/>
    <property type="match status" value="1"/>
</dbReference>
<keyword evidence="3" id="KW-0175">Coiled coil</keyword>
<name>A0A4R1B504_9PROT</name>
<dbReference type="FunFam" id="3.30.70.270:FF:000001">
    <property type="entry name" value="Diguanylate cyclase domain protein"/>
    <property type="match status" value="1"/>
</dbReference>
<evidence type="ECO:0000313" key="5">
    <source>
        <dbReference type="EMBL" id="TCJ13202.1"/>
    </source>
</evidence>
<dbReference type="InterPro" id="IPR000160">
    <property type="entry name" value="GGDEF_dom"/>
</dbReference>
<dbReference type="RefSeq" id="WP_131447402.1">
    <property type="nucleotide sequence ID" value="NZ_SJZB01000040.1"/>
</dbReference>
<accession>A0A4R1B504</accession>
<sequence>MEASSHQASEIAREAIKRLAARKLPPTPENFRRAYFEVLGQAPSGAVWPEALRQLLAQWEGYQAGLTQAKKREMLERVLINFGNEPDQLAVKLAALARSWAESGSAAAALVPEDAAEPVAATGVGGTDAAGPLLGQCLTDFAGLSRDLWPDLAARSEALARRVSVPGRAVADADVAAMAGLWREILVRAEDNHAVLGGLKRVLALLLANIGELVSQDAWLSGQTETMRTALADGVNPHALFQVEESLKELVQRQKQLKGSLHDAEEKLKRLISAFILRIGELSASTGHYNARIKGYAARLAEADDIAKLGDVIDGLSGDMAQMDAEIGRSHSELVAAKGHVEEAETRIRALESELEAVSALVREDQLTGALNRRGMDEACRRELARAERMATPFSVGLLDIDNFKRLNDSLGHQAGDQALVHLAGVVRQMLRPTDSLARYGGEEFLLLLPNSDLADAEKVMLRLQRELTRQYFLHDNRRVLITFSAGVAQWAPGEAQAGLLGRADAAMYRAKAAGRNRVERA</sequence>
<feature type="domain" description="GGDEF" evidence="4">
    <location>
        <begin position="392"/>
        <end position="522"/>
    </location>
</feature>
<dbReference type="PANTHER" id="PTHR45138:SF9">
    <property type="entry name" value="DIGUANYLATE CYCLASE DGCM-RELATED"/>
    <property type="match status" value="1"/>
</dbReference>
<evidence type="ECO:0000259" key="4">
    <source>
        <dbReference type="PROSITE" id="PS50887"/>
    </source>
</evidence>
<evidence type="ECO:0000313" key="6">
    <source>
        <dbReference type="Proteomes" id="UP000295443"/>
    </source>
</evidence>
<dbReference type="EC" id="2.7.7.65" evidence="1"/>
<organism evidence="5 6">
    <name type="scientific">Parasulfuritortus cantonensis</name>
    <dbReference type="NCBI Taxonomy" id="2528202"/>
    <lineage>
        <taxon>Bacteria</taxon>
        <taxon>Pseudomonadati</taxon>
        <taxon>Pseudomonadota</taxon>
        <taxon>Betaproteobacteria</taxon>
        <taxon>Nitrosomonadales</taxon>
        <taxon>Thiobacillaceae</taxon>
        <taxon>Parasulfuritortus</taxon>
    </lineage>
</organism>
<dbReference type="NCBIfam" id="TIGR00254">
    <property type="entry name" value="GGDEF"/>
    <property type="match status" value="1"/>
</dbReference>
<evidence type="ECO:0000256" key="1">
    <source>
        <dbReference type="ARBA" id="ARBA00012528"/>
    </source>
</evidence>
<dbReference type="InterPro" id="IPR043128">
    <property type="entry name" value="Rev_trsase/Diguanyl_cyclase"/>
</dbReference>
<dbReference type="AlphaFoldDB" id="A0A4R1B504"/>
<evidence type="ECO:0000256" key="3">
    <source>
        <dbReference type="SAM" id="Coils"/>
    </source>
</evidence>
<evidence type="ECO:0000256" key="2">
    <source>
        <dbReference type="ARBA" id="ARBA00034247"/>
    </source>
</evidence>
<dbReference type="PROSITE" id="PS50887">
    <property type="entry name" value="GGDEF"/>
    <property type="match status" value="1"/>
</dbReference>